<name>A0A2M8Q7J4_9CHLR</name>
<dbReference type="Pfam" id="PF00590">
    <property type="entry name" value="TP_methylase"/>
    <property type="match status" value="1"/>
</dbReference>
<dbReference type="InterPro" id="IPR014776">
    <property type="entry name" value="4pyrrole_Mease_sub2"/>
</dbReference>
<dbReference type="PANTHER" id="PTHR45790:SF3">
    <property type="entry name" value="S-ADENOSYL-L-METHIONINE-DEPENDENT UROPORPHYRINOGEN III METHYLTRANSFERASE, CHLOROPLASTIC"/>
    <property type="match status" value="1"/>
</dbReference>
<dbReference type="EMBL" id="PGTN01000765">
    <property type="protein sequence ID" value="PJF45776.1"/>
    <property type="molecule type" value="Genomic_DNA"/>
</dbReference>
<dbReference type="AlphaFoldDB" id="A0A2M8Q7J4"/>
<dbReference type="GO" id="GO:0032259">
    <property type="term" value="P:methylation"/>
    <property type="evidence" value="ECO:0007669"/>
    <property type="project" value="UniProtKB-KW"/>
</dbReference>
<feature type="non-terminal residue" evidence="3">
    <location>
        <position position="1"/>
    </location>
</feature>
<sequence>SAFAVVTAHEASETASGIDWHALAAMPTLVVLMALTRLDVVCANLIAAGRDPHTPAALISRGTTAQQRVLRATLATLFDAQLRADLPPPAVLVVGAVAALTDTLAWFDPASAPAHHMFWEDE</sequence>
<evidence type="ECO:0000313" key="4">
    <source>
        <dbReference type="Proteomes" id="UP000230790"/>
    </source>
</evidence>
<reference evidence="3 4" key="1">
    <citation type="submission" date="2017-11" db="EMBL/GenBank/DDBJ databases">
        <title>Evolution of Phototrophy in the Chloroflexi Phylum Driven by Horizontal Gene Transfer.</title>
        <authorList>
            <person name="Ward L.M."/>
            <person name="Hemp J."/>
            <person name="Shih P.M."/>
            <person name="Mcglynn S.E."/>
            <person name="Fischer W."/>
        </authorList>
    </citation>
    <scope>NUCLEOTIDE SEQUENCE [LARGE SCALE GENOMIC DNA]</scope>
    <source>
        <strain evidence="3">JP3_7</strain>
    </source>
</reference>
<dbReference type="InterPro" id="IPR000878">
    <property type="entry name" value="4pyrrol_Mease"/>
</dbReference>
<dbReference type="InterPro" id="IPR035996">
    <property type="entry name" value="4pyrrol_Methylase_sf"/>
</dbReference>
<comment type="caution">
    <text evidence="3">The sequence shown here is derived from an EMBL/GenBank/DDBJ whole genome shotgun (WGS) entry which is preliminary data.</text>
</comment>
<organism evidence="3 4">
    <name type="scientific">Candidatus Thermofonsia Clade 3 bacterium</name>
    <dbReference type="NCBI Taxonomy" id="2364212"/>
    <lineage>
        <taxon>Bacteria</taxon>
        <taxon>Bacillati</taxon>
        <taxon>Chloroflexota</taxon>
        <taxon>Candidatus Thermofontia</taxon>
        <taxon>Candidatus Thermofonsia Clade 3</taxon>
    </lineage>
</organism>
<keyword evidence="3" id="KW-0489">Methyltransferase</keyword>
<gene>
    <name evidence="3" type="ORF">CUN48_17170</name>
</gene>
<evidence type="ECO:0000256" key="1">
    <source>
        <dbReference type="ARBA" id="ARBA00023244"/>
    </source>
</evidence>
<evidence type="ECO:0000313" key="3">
    <source>
        <dbReference type="EMBL" id="PJF45776.1"/>
    </source>
</evidence>
<protein>
    <submittedName>
        <fullName evidence="3">Uroporphyrinogen-III C-methyltransferase</fullName>
    </submittedName>
</protein>
<evidence type="ECO:0000259" key="2">
    <source>
        <dbReference type="Pfam" id="PF00590"/>
    </source>
</evidence>
<dbReference type="GO" id="GO:0004851">
    <property type="term" value="F:uroporphyrin-III C-methyltransferase activity"/>
    <property type="evidence" value="ECO:0007669"/>
    <property type="project" value="TreeGrafter"/>
</dbReference>
<proteinExistence type="predicted"/>
<dbReference type="InterPro" id="IPR050161">
    <property type="entry name" value="Siro_Cobalamin_biosynth"/>
</dbReference>
<dbReference type="PANTHER" id="PTHR45790">
    <property type="entry name" value="SIROHEME SYNTHASE-RELATED"/>
    <property type="match status" value="1"/>
</dbReference>
<accession>A0A2M8Q7J4</accession>
<keyword evidence="3" id="KW-0808">Transferase</keyword>
<dbReference type="GO" id="GO:0019354">
    <property type="term" value="P:siroheme biosynthetic process"/>
    <property type="evidence" value="ECO:0007669"/>
    <property type="project" value="TreeGrafter"/>
</dbReference>
<feature type="domain" description="Tetrapyrrole methylase" evidence="2">
    <location>
        <begin position="19"/>
        <end position="77"/>
    </location>
</feature>
<dbReference type="Proteomes" id="UP000230790">
    <property type="component" value="Unassembled WGS sequence"/>
</dbReference>
<dbReference type="SUPFAM" id="SSF53790">
    <property type="entry name" value="Tetrapyrrole methylase"/>
    <property type="match status" value="1"/>
</dbReference>
<dbReference type="Gene3D" id="3.30.950.10">
    <property type="entry name" value="Methyltransferase, Cobalt-precorrin-4 Transmethylase, Domain 2"/>
    <property type="match status" value="1"/>
</dbReference>
<keyword evidence="1" id="KW-0627">Porphyrin biosynthesis</keyword>